<accession>A0A165DF34</accession>
<dbReference type="STRING" id="1314781.A0A165DF34"/>
<name>A0A165DF34_EXIGL</name>
<proteinExistence type="predicted"/>
<organism evidence="1 2">
    <name type="scientific">Exidia glandulosa HHB12029</name>
    <dbReference type="NCBI Taxonomy" id="1314781"/>
    <lineage>
        <taxon>Eukaryota</taxon>
        <taxon>Fungi</taxon>
        <taxon>Dikarya</taxon>
        <taxon>Basidiomycota</taxon>
        <taxon>Agaricomycotina</taxon>
        <taxon>Agaricomycetes</taxon>
        <taxon>Auriculariales</taxon>
        <taxon>Exidiaceae</taxon>
        <taxon>Exidia</taxon>
    </lineage>
</organism>
<dbReference type="InParanoid" id="A0A165DF34"/>
<gene>
    <name evidence="1" type="ORF">EXIGLDRAFT_753857</name>
</gene>
<reference evidence="1 2" key="1">
    <citation type="journal article" date="2016" name="Mol. Biol. Evol.">
        <title>Comparative Genomics of Early-Diverging Mushroom-Forming Fungi Provides Insights into the Origins of Lignocellulose Decay Capabilities.</title>
        <authorList>
            <person name="Nagy L.G."/>
            <person name="Riley R."/>
            <person name="Tritt A."/>
            <person name="Adam C."/>
            <person name="Daum C."/>
            <person name="Floudas D."/>
            <person name="Sun H."/>
            <person name="Yadav J.S."/>
            <person name="Pangilinan J."/>
            <person name="Larsson K.H."/>
            <person name="Matsuura K."/>
            <person name="Barry K."/>
            <person name="Labutti K."/>
            <person name="Kuo R."/>
            <person name="Ohm R.A."/>
            <person name="Bhattacharya S.S."/>
            <person name="Shirouzu T."/>
            <person name="Yoshinaga Y."/>
            <person name="Martin F.M."/>
            <person name="Grigoriev I.V."/>
            <person name="Hibbett D.S."/>
        </authorList>
    </citation>
    <scope>NUCLEOTIDE SEQUENCE [LARGE SCALE GENOMIC DNA]</scope>
    <source>
        <strain evidence="1 2">HHB12029</strain>
    </source>
</reference>
<protein>
    <submittedName>
        <fullName evidence="1">Uncharacterized protein</fullName>
    </submittedName>
</protein>
<dbReference type="OrthoDB" id="44589at2759"/>
<evidence type="ECO:0000313" key="2">
    <source>
        <dbReference type="Proteomes" id="UP000077266"/>
    </source>
</evidence>
<sequence>MCVVRTVLVNSSSLTRVLYSWVDLDIIDPQTARTAHLFERQAVVAGAFQDEHYVLCAGADVQDRTRFPSFTVTTRSDRGPLTQASFWWSDGVNFTHNVASVHSEHKHATARWITGWYNHEVANNGWKAGMSDGNDSVATGGCAFLPSLTYMTNRKIAAVRAHHDRVSIPTYTSRDLTSCRRVLGSFRFAKLRRRTSLESGATSGLGRY</sequence>
<dbReference type="Proteomes" id="UP000077266">
    <property type="component" value="Unassembled WGS sequence"/>
</dbReference>
<keyword evidence="2" id="KW-1185">Reference proteome</keyword>
<dbReference type="AlphaFoldDB" id="A0A165DF34"/>
<evidence type="ECO:0000313" key="1">
    <source>
        <dbReference type="EMBL" id="KZV84402.1"/>
    </source>
</evidence>
<dbReference type="EMBL" id="KV426226">
    <property type="protein sequence ID" value="KZV84402.1"/>
    <property type="molecule type" value="Genomic_DNA"/>
</dbReference>